<keyword evidence="4 10" id="KW-0812">Transmembrane</keyword>
<evidence type="ECO:0000256" key="11">
    <source>
        <dbReference type="RuleBase" id="RU003357"/>
    </source>
</evidence>
<feature type="region of interest" description="Disordered" evidence="12">
    <location>
        <begin position="106"/>
        <end position="125"/>
    </location>
</feature>
<keyword evidence="15" id="KW-0675">Receptor</keyword>
<comment type="caution">
    <text evidence="15">The sequence shown here is derived from an EMBL/GenBank/DDBJ whole genome shotgun (WGS) entry which is preliminary data.</text>
</comment>
<evidence type="ECO:0000256" key="8">
    <source>
        <dbReference type="ARBA" id="ARBA00023136"/>
    </source>
</evidence>
<evidence type="ECO:0000256" key="1">
    <source>
        <dbReference type="ARBA" id="ARBA00004571"/>
    </source>
</evidence>
<evidence type="ECO:0000256" key="7">
    <source>
        <dbReference type="ARBA" id="ARBA00023077"/>
    </source>
</evidence>
<keyword evidence="9 10" id="KW-0998">Cell outer membrane</keyword>
<dbReference type="SUPFAM" id="SSF56935">
    <property type="entry name" value="Porins"/>
    <property type="match status" value="1"/>
</dbReference>
<dbReference type="PANTHER" id="PTHR30069:SF53">
    <property type="entry name" value="COLICIN I RECEPTOR-RELATED"/>
    <property type="match status" value="1"/>
</dbReference>
<accession>A0A3E0DHH3</accession>
<dbReference type="RefSeq" id="WP_115898412.1">
    <property type="nucleotide sequence ID" value="NZ_QUNG01000010.1"/>
</dbReference>
<keyword evidence="16" id="KW-1185">Reference proteome</keyword>
<evidence type="ECO:0000256" key="6">
    <source>
        <dbReference type="ARBA" id="ARBA00023065"/>
    </source>
</evidence>
<reference evidence="15 16" key="1">
    <citation type="submission" date="2018-08" db="EMBL/GenBank/DDBJ databases">
        <title>Genomic Encyclopedia of Type Strains, Phase III (KMG-III): the genomes of soil and plant-associated and newly described type strains.</title>
        <authorList>
            <person name="Whitman W."/>
        </authorList>
    </citation>
    <scope>NUCLEOTIDE SEQUENCE [LARGE SCALE GENOMIC DNA]</scope>
    <source>
        <strain evidence="15 16">CECT 7375</strain>
    </source>
</reference>
<organism evidence="15 16">
    <name type="scientific">Marinomonas pollencensis</name>
    <dbReference type="NCBI Taxonomy" id="491954"/>
    <lineage>
        <taxon>Bacteria</taxon>
        <taxon>Pseudomonadati</taxon>
        <taxon>Pseudomonadota</taxon>
        <taxon>Gammaproteobacteria</taxon>
        <taxon>Oceanospirillales</taxon>
        <taxon>Oceanospirillaceae</taxon>
        <taxon>Marinomonas</taxon>
    </lineage>
</organism>
<evidence type="ECO:0000256" key="10">
    <source>
        <dbReference type="PROSITE-ProRule" id="PRU01360"/>
    </source>
</evidence>
<dbReference type="Gene3D" id="2.40.170.20">
    <property type="entry name" value="TonB-dependent receptor, beta-barrel domain"/>
    <property type="match status" value="1"/>
</dbReference>
<dbReference type="Proteomes" id="UP000256542">
    <property type="component" value="Unassembled WGS sequence"/>
</dbReference>
<dbReference type="GO" id="GO:0009279">
    <property type="term" value="C:cell outer membrane"/>
    <property type="evidence" value="ECO:0007669"/>
    <property type="project" value="UniProtKB-SubCell"/>
</dbReference>
<keyword evidence="7 11" id="KW-0798">TonB box</keyword>
<evidence type="ECO:0000313" key="16">
    <source>
        <dbReference type="Proteomes" id="UP000256542"/>
    </source>
</evidence>
<protein>
    <submittedName>
        <fullName evidence="15">Outer membrane receptor for ferrienterochelin and colicins</fullName>
    </submittedName>
</protein>
<comment type="similarity">
    <text evidence="10 11">Belongs to the TonB-dependent receptor family.</text>
</comment>
<keyword evidence="6" id="KW-0406">Ion transport</keyword>
<evidence type="ECO:0000313" key="15">
    <source>
        <dbReference type="EMBL" id="REG82122.1"/>
    </source>
</evidence>
<dbReference type="PANTHER" id="PTHR30069">
    <property type="entry name" value="TONB-DEPENDENT OUTER MEMBRANE RECEPTOR"/>
    <property type="match status" value="1"/>
</dbReference>
<keyword evidence="3 10" id="KW-1134">Transmembrane beta strand</keyword>
<feature type="domain" description="TonB-dependent receptor-like beta-barrel" evidence="13">
    <location>
        <begin position="270"/>
        <end position="609"/>
    </location>
</feature>
<name>A0A3E0DHH3_9GAMM</name>
<proteinExistence type="inferred from homology"/>
<dbReference type="OrthoDB" id="9764669at2"/>
<dbReference type="Gene3D" id="2.170.130.10">
    <property type="entry name" value="TonB-dependent receptor, plug domain"/>
    <property type="match status" value="1"/>
</dbReference>
<evidence type="ECO:0000256" key="3">
    <source>
        <dbReference type="ARBA" id="ARBA00022452"/>
    </source>
</evidence>
<comment type="subcellular location">
    <subcellularLocation>
        <location evidence="1 10">Cell outer membrane</location>
        <topology evidence="1 10">Multi-pass membrane protein</topology>
    </subcellularLocation>
</comment>
<dbReference type="InterPro" id="IPR037066">
    <property type="entry name" value="Plug_dom_sf"/>
</dbReference>
<dbReference type="InterPro" id="IPR000531">
    <property type="entry name" value="Beta-barrel_TonB"/>
</dbReference>
<sequence>MSSKHTFISSITGAQLYLIASNALAEDSIKLNEMVVSAAGYQQTVAEAPASITVIDRETIQQGAYRDITEVLSHVPGVFATGGASGKDISIRGMPTKYTLLLVDGRPQSSRESQPSGAGGMDQEWLPPLSSIERIEVIRGPMSTLYGANAMGGVINIITRQASDTLHGNLGYDVTSSDSNDFGTSQQGSLFLSGPLIDDKLSFRLGARYLLNDEDNVLRGAPEKEIHNYNGQLRFTPNKAHTFDIELIKSRQNRITTAGKSLSESASDGETNNEKETLSIAHTGHWGALTDNSYLQHESTYNEGREIRITNTVLDSRWVIPFADHTLTLGTNFSEAKLKDDSNVMEDSIISNDQYSLYAEDEWLIGDSFALTGGLRTDKNENFGSQLSPRLYANWFLNQYWTIKAGAATGYQTPELRQMTENWVQYSRGGNLYGNSELQPETSLSQEVGLIYSRATTLASITIFDNQFDDKIVRTSCPTSICSISSDRYYVNIDEAKTQGVEISTEWKWHPSLSMSVRYTYTKSEQLSGDNKGQPLTQMPKHLFASSVKWALSPQAKIWLDYEYRGEESMETGLSSNTEIQAPSYDLLHIGTQYQLSDAFTLQAGINNLLDQEFSYDEFGFVDSSRAYWASLEYQF</sequence>
<dbReference type="Pfam" id="PF07715">
    <property type="entry name" value="Plug"/>
    <property type="match status" value="1"/>
</dbReference>
<dbReference type="GO" id="GO:0015344">
    <property type="term" value="F:siderophore uptake transmembrane transporter activity"/>
    <property type="evidence" value="ECO:0007669"/>
    <property type="project" value="TreeGrafter"/>
</dbReference>
<feature type="compositionally biased region" description="Polar residues" evidence="12">
    <location>
        <begin position="107"/>
        <end position="116"/>
    </location>
</feature>
<dbReference type="AlphaFoldDB" id="A0A3E0DHH3"/>
<evidence type="ECO:0000256" key="9">
    <source>
        <dbReference type="ARBA" id="ARBA00023237"/>
    </source>
</evidence>
<dbReference type="InterPro" id="IPR012910">
    <property type="entry name" value="Plug_dom"/>
</dbReference>
<dbReference type="GO" id="GO:0044718">
    <property type="term" value="P:siderophore transmembrane transport"/>
    <property type="evidence" value="ECO:0007669"/>
    <property type="project" value="TreeGrafter"/>
</dbReference>
<dbReference type="Pfam" id="PF00593">
    <property type="entry name" value="TonB_dep_Rec_b-barrel"/>
    <property type="match status" value="1"/>
</dbReference>
<evidence type="ECO:0000256" key="12">
    <source>
        <dbReference type="SAM" id="MobiDB-lite"/>
    </source>
</evidence>
<dbReference type="EMBL" id="QUNG01000010">
    <property type="protein sequence ID" value="REG82122.1"/>
    <property type="molecule type" value="Genomic_DNA"/>
</dbReference>
<keyword evidence="8 10" id="KW-0472">Membrane</keyword>
<evidence type="ECO:0000256" key="4">
    <source>
        <dbReference type="ARBA" id="ARBA00022692"/>
    </source>
</evidence>
<dbReference type="PROSITE" id="PS52016">
    <property type="entry name" value="TONB_DEPENDENT_REC_3"/>
    <property type="match status" value="1"/>
</dbReference>
<evidence type="ECO:0000256" key="2">
    <source>
        <dbReference type="ARBA" id="ARBA00022448"/>
    </source>
</evidence>
<gene>
    <name evidence="15" type="ORF">DFP81_1107</name>
</gene>
<evidence type="ECO:0000259" key="14">
    <source>
        <dbReference type="Pfam" id="PF07715"/>
    </source>
</evidence>
<dbReference type="CDD" id="cd01347">
    <property type="entry name" value="ligand_gated_channel"/>
    <property type="match status" value="1"/>
</dbReference>
<keyword evidence="5" id="KW-0732">Signal</keyword>
<evidence type="ECO:0000256" key="5">
    <source>
        <dbReference type="ARBA" id="ARBA00022729"/>
    </source>
</evidence>
<dbReference type="InterPro" id="IPR039426">
    <property type="entry name" value="TonB-dep_rcpt-like"/>
</dbReference>
<dbReference type="InterPro" id="IPR036942">
    <property type="entry name" value="Beta-barrel_TonB_sf"/>
</dbReference>
<feature type="domain" description="TonB-dependent receptor plug" evidence="14">
    <location>
        <begin position="45"/>
        <end position="154"/>
    </location>
</feature>
<keyword evidence="2 10" id="KW-0813">Transport</keyword>
<evidence type="ECO:0000259" key="13">
    <source>
        <dbReference type="Pfam" id="PF00593"/>
    </source>
</evidence>